<feature type="region of interest" description="Disordered" evidence="5">
    <location>
        <begin position="733"/>
        <end position="752"/>
    </location>
</feature>
<comment type="caution">
    <text evidence="7">The sequence shown here is derived from an EMBL/GenBank/DDBJ whole genome shotgun (WGS) entry which is preliminary data.</text>
</comment>
<dbReference type="SUPFAM" id="SSF56091">
    <property type="entry name" value="DNA ligase/mRNA capping enzyme, catalytic domain"/>
    <property type="match status" value="1"/>
</dbReference>
<dbReference type="OrthoDB" id="2160351at2759"/>
<dbReference type="GO" id="GO:0005634">
    <property type="term" value="C:nucleus"/>
    <property type="evidence" value="ECO:0007669"/>
    <property type="project" value="TreeGrafter"/>
</dbReference>
<keyword evidence="3" id="KW-0547">Nucleotide-binding</keyword>
<dbReference type="GO" id="GO:1903461">
    <property type="term" value="P:Okazaki fragment processing involved in mitotic DNA replication"/>
    <property type="evidence" value="ECO:0007669"/>
    <property type="project" value="TreeGrafter"/>
</dbReference>
<dbReference type="PANTHER" id="PTHR45674:SF12">
    <property type="entry name" value="ATP DEPENDENT DNA LIGASE DOMAIN-CONTAINING PROTEIN"/>
    <property type="match status" value="1"/>
</dbReference>
<gene>
    <name evidence="7" type="ORF">BDV95DRAFT_56734</name>
</gene>
<dbReference type="PROSITE" id="PS50160">
    <property type="entry name" value="DNA_LIGASE_A3"/>
    <property type="match status" value="1"/>
</dbReference>
<dbReference type="Pfam" id="PF01068">
    <property type="entry name" value="DNA_ligase_A_M"/>
    <property type="match status" value="1"/>
</dbReference>
<feature type="region of interest" description="Disordered" evidence="5">
    <location>
        <begin position="779"/>
        <end position="834"/>
    </location>
</feature>
<accession>A0A7C8M7L6</accession>
<protein>
    <recommendedName>
        <fullName evidence="6">ATP-dependent DNA ligase family profile domain-containing protein</fullName>
    </recommendedName>
</protein>
<dbReference type="PANTHER" id="PTHR45674">
    <property type="entry name" value="DNA LIGASE 1/3 FAMILY MEMBER"/>
    <property type="match status" value="1"/>
</dbReference>
<dbReference type="Gene3D" id="1.10.3260.10">
    <property type="entry name" value="DNA ligase, ATP-dependent, N-terminal domain"/>
    <property type="match status" value="1"/>
</dbReference>
<evidence type="ECO:0000313" key="7">
    <source>
        <dbReference type="EMBL" id="KAF2871198.1"/>
    </source>
</evidence>
<feature type="region of interest" description="Disordered" evidence="5">
    <location>
        <begin position="697"/>
        <end position="727"/>
    </location>
</feature>
<proteinExistence type="inferred from homology"/>
<feature type="compositionally biased region" description="Low complexity" evidence="5">
    <location>
        <begin position="786"/>
        <end position="797"/>
    </location>
</feature>
<keyword evidence="8" id="KW-1185">Reference proteome</keyword>
<dbReference type="InterPro" id="IPR050191">
    <property type="entry name" value="ATP-dep_DNA_ligase"/>
</dbReference>
<organism evidence="7 8">
    <name type="scientific">Massariosphaeria phaeospora</name>
    <dbReference type="NCBI Taxonomy" id="100035"/>
    <lineage>
        <taxon>Eukaryota</taxon>
        <taxon>Fungi</taxon>
        <taxon>Dikarya</taxon>
        <taxon>Ascomycota</taxon>
        <taxon>Pezizomycotina</taxon>
        <taxon>Dothideomycetes</taxon>
        <taxon>Pleosporomycetidae</taxon>
        <taxon>Pleosporales</taxon>
        <taxon>Pleosporales incertae sedis</taxon>
        <taxon>Massariosphaeria</taxon>
    </lineage>
</organism>
<dbReference type="Pfam" id="PF04675">
    <property type="entry name" value="DNA_ligase_A_N"/>
    <property type="match status" value="1"/>
</dbReference>
<comment type="similarity">
    <text evidence="1">Belongs to the ATP-dependent DNA ligase family.</text>
</comment>
<evidence type="ECO:0000256" key="1">
    <source>
        <dbReference type="ARBA" id="ARBA00007572"/>
    </source>
</evidence>
<name>A0A7C8M7L6_9PLEO</name>
<evidence type="ECO:0000256" key="2">
    <source>
        <dbReference type="ARBA" id="ARBA00022598"/>
    </source>
</evidence>
<dbReference type="Gene3D" id="3.30.470.30">
    <property type="entry name" value="DNA ligase/mRNA capping enzyme"/>
    <property type="match status" value="1"/>
</dbReference>
<sequence length="864" mass="98126">MSITFNGICNLLEGIELASTRQPRLAPRHLKSTVRQIISNWCRHHRNILDHPDTNGAAVLSAILPHRRKDRVYGLQPRLLSKKITKLLNFNNGQNALFAAWTTGAHGDLGVYTERATKPWDGTFKKKSHIPIDRIDRLLVQLAARYRFSDPAIRKQREWHVSTDTELQYILQRLESWEAKWLVRLILREYTTIEIDEGFLFERYHFLLPELLMFQNDFDAVFAMLNGELSSYPPVPDRALQKSRRIEAAGQLKAVVGVKVGRPQFHKAWSFKHCFQLLGKRAWAAEVKYDGEYCEIHVDLDNAPNDVKIFSKNGKDATADRQALHGTIRDALGIGRPDCIFKRKCIVLGELVLYSDNDKKILPFSKIRKHISRSGSFMGTLQDSLPHEWEHLKIVFFDVLMLDDEPILRKDLQDRRRVLKELVRIIPGRSMRSEWTLIDAKSEDGITDLKQAFARTLANHQEGLVLKPLHAPYFPLLTETGHSKSGFFVKMKKDYLADMGGERDLGDFAIVGASFDPQVAAKSDYKPLHWTHFHLGCLTNKVAVQRTGAKPKFKLVGSLSLDMCIPKLDLKYLNTHGNLYKVTPREDGSTEKLDFERSYGYGIRMSVAFKKPFVAEILGGGYEKTQNESFEMLRHPRIKKLHHDRTWEDTVTMDDLERMAAEKWDVPDADKLEDGHAKDVALLVKKYVKELYGSQTTASEYETTQETTQCTTPRTSQQTPQSLPSDAVVQETQENTYSTVSSTQCSGSTQGVGIRASRELRVLVRQDTSERIASILRPVPSVSGLPTPTSSSESTTSKGKKRTLSDLVVSPPPTKRRKVRSPLKDAGGNRSLGAFDFDSQERTLHVYAEEGVKVQVHTEPVREK</sequence>
<evidence type="ECO:0000313" key="8">
    <source>
        <dbReference type="Proteomes" id="UP000481861"/>
    </source>
</evidence>
<dbReference type="EMBL" id="JAADJZ010000012">
    <property type="protein sequence ID" value="KAF2871198.1"/>
    <property type="molecule type" value="Genomic_DNA"/>
</dbReference>
<evidence type="ECO:0000256" key="4">
    <source>
        <dbReference type="ARBA" id="ARBA00022840"/>
    </source>
</evidence>
<dbReference type="InterPro" id="IPR012308">
    <property type="entry name" value="DNA_ligase_ATP-dep_N"/>
</dbReference>
<dbReference type="GO" id="GO:0005524">
    <property type="term" value="F:ATP binding"/>
    <property type="evidence" value="ECO:0007669"/>
    <property type="project" value="UniProtKB-KW"/>
</dbReference>
<dbReference type="GO" id="GO:0003677">
    <property type="term" value="F:DNA binding"/>
    <property type="evidence" value="ECO:0007669"/>
    <property type="project" value="InterPro"/>
</dbReference>
<dbReference type="InterPro" id="IPR012340">
    <property type="entry name" value="NA-bd_OB-fold"/>
</dbReference>
<dbReference type="GO" id="GO:0005739">
    <property type="term" value="C:mitochondrion"/>
    <property type="evidence" value="ECO:0007669"/>
    <property type="project" value="TreeGrafter"/>
</dbReference>
<dbReference type="Proteomes" id="UP000481861">
    <property type="component" value="Unassembled WGS sequence"/>
</dbReference>
<keyword evidence="4" id="KW-0067">ATP-binding</keyword>
<feature type="compositionally biased region" description="Polar residues" evidence="5">
    <location>
        <begin position="733"/>
        <end position="751"/>
    </location>
</feature>
<evidence type="ECO:0000256" key="5">
    <source>
        <dbReference type="SAM" id="MobiDB-lite"/>
    </source>
</evidence>
<evidence type="ECO:0000256" key="3">
    <source>
        <dbReference type="ARBA" id="ARBA00022741"/>
    </source>
</evidence>
<feature type="domain" description="ATP-dependent DNA ligase family profile" evidence="6">
    <location>
        <begin position="394"/>
        <end position="539"/>
    </location>
</feature>
<dbReference type="GO" id="GO:0006281">
    <property type="term" value="P:DNA repair"/>
    <property type="evidence" value="ECO:0007669"/>
    <property type="project" value="InterPro"/>
</dbReference>
<reference evidence="7 8" key="1">
    <citation type="submission" date="2020-01" db="EMBL/GenBank/DDBJ databases">
        <authorList>
            <consortium name="DOE Joint Genome Institute"/>
            <person name="Haridas S."/>
            <person name="Albert R."/>
            <person name="Binder M."/>
            <person name="Bloem J."/>
            <person name="Labutti K."/>
            <person name="Salamov A."/>
            <person name="Andreopoulos B."/>
            <person name="Baker S.E."/>
            <person name="Barry K."/>
            <person name="Bills G."/>
            <person name="Bluhm B.H."/>
            <person name="Cannon C."/>
            <person name="Castanera R."/>
            <person name="Culley D.E."/>
            <person name="Daum C."/>
            <person name="Ezra D."/>
            <person name="Gonzalez J.B."/>
            <person name="Henrissat B."/>
            <person name="Kuo A."/>
            <person name="Liang C."/>
            <person name="Lipzen A."/>
            <person name="Lutzoni F."/>
            <person name="Magnuson J."/>
            <person name="Mondo S."/>
            <person name="Nolan M."/>
            <person name="Ohm R."/>
            <person name="Pangilinan J."/>
            <person name="Park H.-J.H."/>
            <person name="Ramirez L."/>
            <person name="Alfaro M."/>
            <person name="Sun H."/>
            <person name="Tritt A."/>
            <person name="Yoshinaga Y."/>
            <person name="Zwiers L.-H.L."/>
            <person name="Turgeon B.G."/>
            <person name="Goodwin S.B."/>
            <person name="Spatafora J.W."/>
            <person name="Crous P.W."/>
            <person name="Grigoriev I.V."/>
        </authorList>
    </citation>
    <scope>NUCLEOTIDE SEQUENCE [LARGE SCALE GENOMIC DNA]</scope>
    <source>
        <strain evidence="7 8">CBS 611.86</strain>
    </source>
</reference>
<keyword evidence="2" id="KW-0436">Ligase</keyword>
<dbReference type="InterPro" id="IPR036599">
    <property type="entry name" value="DNA_ligase_N_sf"/>
</dbReference>
<dbReference type="GO" id="GO:0003910">
    <property type="term" value="F:DNA ligase (ATP) activity"/>
    <property type="evidence" value="ECO:0007669"/>
    <property type="project" value="InterPro"/>
</dbReference>
<dbReference type="AlphaFoldDB" id="A0A7C8M7L6"/>
<evidence type="ECO:0000259" key="6">
    <source>
        <dbReference type="PROSITE" id="PS50160"/>
    </source>
</evidence>
<dbReference type="InterPro" id="IPR012310">
    <property type="entry name" value="DNA_ligase_ATP-dep_cent"/>
</dbReference>
<dbReference type="CDD" id="cd08039">
    <property type="entry name" value="Adenylation_DNA_ligase_Fungal"/>
    <property type="match status" value="1"/>
</dbReference>
<dbReference type="Gene3D" id="2.40.50.140">
    <property type="entry name" value="Nucleic acid-binding proteins"/>
    <property type="match status" value="1"/>
</dbReference>
<feature type="compositionally biased region" description="Low complexity" evidence="5">
    <location>
        <begin position="697"/>
        <end position="725"/>
    </location>
</feature>
<dbReference type="GO" id="GO:0006310">
    <property type="term" value="P:DNA recombination"/>
    <property type="evidence" value="ECO:0007669"/>
    <property type="project" value="InterPro"/>
</dbReference>